<dbReference type="PANTHER" id="PTHR38788:SF3">
    <property type="entry name" value="CLR5 DOMAIN-CONTAINING PROTEIN"/>
    <property type="match status" value="1"/>
</dbReference>
<dbReference type="EMBL" id="JAHLJV010000077">
    <property type="protein sequence ID" value="KAK1574310.1"/>
    <property type="molecule type" value="Genomic_DNA"/>
</dbReference>
<dbReference type="InterPro" id="IPR025676">
    <property type="entry name" value="Clr5_dom"/>
</dbReference>
<name>A0AAD8PRA2_9PEZI</name>
<evidence type="ECO:0000313" key="2">
    <source>
        <dbReference type="EMBL" id="KAK1574310.1"/>
    </source>
</evidence>
<evidence type="ECO:0000313" key="3">
    <source>
        <dbReference type="Proteomes" id="UP001230504"/>
    </source>
</evidence>
<gene>
    <name evidence="2" type="ORF">LY79DRAFT_593371</name>
</gene>
<comment type="caution">
    <text evidence="2">The sequence shown here is derived from an EMBL/GenBank/DDBJ whole genome shotgun (WGS) entry which is preliminary data.</text>
</comment>
<dbReference type="Proteomes" id="UP001230504">
    <property type="component" value="Unassembled WGS sequence"/>
</dbReference>
<keyword evidence="3" id="KW-1185">Reference proteome</keyword>
<feature type="domain" description="Clr5" evidence="1">
    <location>
        <begin position="21"/>
        <end position="68"/>
    </location>
</feature>
<protein>
    <submittedName>
        <fullName evidence="2">Clr5 domain-containing protein</fullName>
    </submittedName>
</protein>
<reference evidence="2" key="1">
    <citation type="submission" date="2021-06" db="EMBL/GenBank/DDBJ databases">
        <title>Comparative genomics, transcriptomics and evolutionary studies reveal genomic signatures of adaptation to plant cell wall in hemibiotrophic fungi.</title>
        <authorList>
            <consortium name="DOE Joint Genome Institute"/>
            <person name="Baroncelli R."/>
            <person name="Diaz J.F."/>
            <person name="Benocci T."/>
            <person name="Peng M."/>
            <person name="Battaglia E."/>
            <person name="Haridas S."/>
            <person name="Andreopoulos W."/>
            <person name="Labutti K."/>
            <person name="Pangilinan J."/>
            <person name="Floch G.L."/>
            <person name="Makela M.R."/>
            <person name="Henrissat B."/>
            <person name="Grigoriev I.V."/>
            <person name="Crouch J.A."/>
            <person name="De Vries R.P."/>
            <person name="Sukno S.A."/>
            <person name="Thon M.R."/>
        </authorList>
    </citation>
    <scope>NUCLEOTIDE SEQUENCE</scope>
    <source>
        <strain evidence="2">CBS 125086</strain>
    </source>
</reference>
<dbReference type="PANTHER" id="PTHR38788">
    <property type="entry name" value="CLR5 DOMAIN-CONTAINING PROTEIN"/>
    <property type="match status" value="1"/>
</dbReference>
<organism evidence="2 3">
    <name type="scientific">Colletotrichum navitas</name>
    <dbReference type="NCBI Taxonomy" id="681940"/>
    <lineage>
        <taxon>Eukaryota</taxon>
        <taxon>Fungi</taxon>
        <taxon>Dikarya</taxon>
        <taxon>Ascomycota</taxon>
        <taxon>Pezizomycotina</taxon>
        <taxon>Sordariomycetes</taxon>
        <taxon>Hypocreomycetidae</taxon>
        <taxon>Glomerellales</taxon>
        <taxon>Glomerellaceae</taxon>
        <taxon>Colletotrichum</taxon>
        <taxon>Colletotrichum graminicola species complex</taxon>
    </lineage>
</organism>
<sequence length="76" mass="8922">MDISSSLVIGKPYATDDVRNCHRSIITILYRDDNKSLKQVKQIMERDYNLFATERMSKTRIKSWGLDKKLKEAETQ</sequence>
<accession>A0AAD8PRA2</accession>
<dbReference type="GeneID" id="85445788"/>
<dbReference type="AlphaFoldDB" id="A0AAD8PRA2"/>
<evidence type="ECO:0000259" key="1">
    <source>
        <dbReference type="Pfam" id="PF14420"/>
    </source>
</evidence>
<dbReference type="RefSeq" id="XP_060409847.1">
    <property type="nucleotide sequence ID" value="XM_060561548.1"/>
</dbReference>
<proteinExistence type="predicted"/>
<dbReference type="Pfam" id="PF14420">
    <property type="entry name" value="Clr5"/>
    <property type="match status" value="1"/>
</dbReference>